<sequence>MRTFRAGIAAAAGLAVLMAASAGCTPGPEPAYTPAASAAPSLKPSDAVPSPSVSLPPSPIPASPTPVPSPSSEARTSAKPSPTAAATAKPAPGGTAANERKALSWYYMRKGEGKVPGFPSDIRLYKPKHKVIYVGTGNKVYLTIDNGGAMGDYNRWLDILKEHDVKANFFIAGYNLKKAPDFLKRLVEEGHLVANHTMTHKDFTTLSDDQVREEIEEYAKLYKEMTGQEIQPYFRFPYGKYSLKLLDIVSEMGYTSVFWSTAMRDWEPRKNGWKDAHADILNNLHDGNVILMHQASEDNLEALDAIIRDVKERGYEFGLVSEIQLPESR</sequence>
<evidence type="ECO:0000256" key="1">
    <source>
        <dbReference type="SAM" id="MobiDB-lite"/>
    </source>
</evidence>
<gene>
    <name evidence="4" type="ORF">ACFQWB_15195</name>
</gene>
<reference evidence="5" key="1">
    <citation type="journal article" date="2019" name="Int. J. Syst. Evol. Microbiol.">
        <title>The Global Catalogue of Microorganisms (GCM) 10K type strain sequencing project: providing services to taxonomists for standard genome sequencing and annotation.</title>
        <authorList>
            <consortium name="The Broad Institute Genomics Platform"/>
            <consortium name="The Broad Institute Genome Sequencing Center for Infectious Disease"/>
            <person name="Wu L."/>
            <person name="Ma J."/>
        </authorList>
    </citation>
    <scope>NUCLEOTIDE SEQUENCE [LARGE SCALE GENOMIC DNA]</scope>
    <source>
        <strain evidence="5">JCM 18657</strain>
    </source>
</reference>
<feature type="compositionally biased region" description="Pro residues" evidence="1">
    <location>
        <begin position="54"/>
        <end position="69"/>
    </location>
</feature>
<dbReference type="SUPFAM" id="SSF88713">
    <property type="entry name" value="Glycoside hydrolase/deacetylase"/>
    <property type="match status" value="1"/>
</dbReference>
<evidence type="ECO:0000259" key="3">
    <source>
        <dbReference type="PROSITE" id="PS51677"/>
    </source>
</evidence>
<feature type="compositionally biased region" description="Low complexity" evidence="1">
    <location>
        <begin position="70"/>
        <end position="96"/>
    </location>
</feature>
<dbReference type="Proteomes" id="UP001596528">
    <property type="component" value="Unassembled WGS sequence"/>
</dbReference>
<accession>A0ABW2V913</accession>
<dbReference type="PROSITE" id="PS51677">
    <property type="entry name" value="NODB"/>
    <property type="match status" value="1"/>
</dbReference>
<evidence type="ECO:0000256" key="2">
    <source>
        <dbReference type="SAM" id="SignalP"/>
    </source>
</evidence>
<protein>
    <submittedName>
        <fullName evidence="4">Polysaccharide deacetylase family protein</fullName>
    </submittedName>
</protein>
<dbReference type="InterPro" id="IPR002509">
    <property type="entry name" value="NODB_dom"/>
</dbReference>
<feature type="signal peptide" evidence="2">
    <location>
        <begin position="1"/>
        <end position="22"/>
    </location>
</feature>
<feature type="region of interest" description="Disordered" evidence="1">
    <location>
        <begin position="26"/>
        <end position="96"/>
    </location>
</feature>
<dbReference type="Pfam" id="PF01522">
    <property type="entry name" value="Polysacc_deac_1"/>
    <property type="match status" value="1"/>
</dbReference>
<feature type="chain" id="PRO_5047029802" evidence="2">
    <location>
        <begin position="23"/>
        <end position="329"/>
    </location>
</feature>
<evidence type="ECO:0000313" key="4">
    <source>
        <dbReference type="EMBL" id="MFC7751265.1"/>
    </source>
</evidence>
<dbReference type="PANTHER" id="PTHR10587">
    <property type="entry name" value="GLYCOSYL TRANSFERASE-RELATED"/>
    <property type="match status" value="1"/>
</dbReference>
<organism evidence="4 5">
    <name type="scientific">Paenibacillus thermoaerophilus</name>
    <dbReference type="NCBI Taxonomy" id="1215385"/>
    <lineage>
        <taxon>Bacteria</taxon>
        <taxon>Bacillati</taxon>
        <taxon>Bacillota</taxon>
        <taxon>Bacilli</taxon>
        <taxon>Bacillales</taxon>
        <taxon>Paenibacillaceae</taxon>
        <taxon>Paenibacillus</taxon>
    </lineage>
</organism>
<dbReference type="Gene3D" id="3.20.20.370">
    <property type="entry name" value="Glycoside hydrolase/deacetylase"/>
    <property type="match status" value="1"/>
</dbReference>
<dbReference type="InterPro" id="IPR011330">
    <property type="entry name" value="Glyco_hydro/deAcase_b/a-brl"/>
</dbReference>
<comment type="caution">
    <text evidence="4">The sequence shown here is derived from an EMBL/GenBank/DDBJ whole genome shotgun (WGS) entry which is preliminary data.</text>
</comment>
<feature type="domain" description="NodB homology" evidence="3">
    <location>
        <begin position="138"/>
        <end position="318"/>
    </location>
</feature>
<dbReference type="PROSITE" id="PS51257">
    <property type="entry name" value="PROKAR_LIPOPROTEIN"/>
    <property type="match status" value="1"/>
</dbReference>
<dbReference type="EMBL" id="JBHTGQ010000041">
    <property type="protein sequence ID" value="MFC7751265.1"/>
    <property type="molecule type" value="Genomic_DNA"/>
</dbReference>
<proteinExistence type="predicted"/>
<keyword evidence="2" id="KW-0732">Signal</keyword>
<name>A0ABW2V913_9BACL</name>
<dbReference type="InterPro" id="IPR050248">
    <property type="entry name" value="Polysacc_deacetylase_ArnD"/>
</dbReference>
<feature type="compositionally biased region" description="Low complexity" evidence="1">
    <location>
        <begin position="30"/>
        <end position="53"/>
    </location>
</feature>
<keyword evidence="5" id="KW-1185">Reference proteome</keyword>
<dbReference type="RefSeq" id="WP_138788614.1">
    <property type="nucleotide sequence ID" value="NZ_JBHTGQ010000041.1"/>
</dbReference>
<dbReference type="PANTHER" id="PTHR10587:SF78">
    <property type="entry name" value="PEPTIDOGLYCAN-N-ACETYLMURAMIC ACID DEACETYLASE PDAA"/>
    <property type="match status" value="1"/>
</dbReference>
<evidence type="ECO:0000313" key="5">
    <source>
        <dbReference type="Proteomes" id="UP001596528"/>
    </source>
</evidence>